<feature type="transmembrane region" description="Helical" evidence="11">
    <location>
        <begin position="1611"/>
        <end position="1632"/>
    </location>
</feature>
<dbReference type="PANTHER" id="PTHR23421">
    <property type="entry name" value="BETA-GALACTOSIDASE RELATED"/>
    <property type="match status" value="1"/>
</dbReference>
<evidence type="ECO:0000256" key="3">
    <source>
        <dbReference type="ARBA" id="ARBA00022692"/>
    </source>
</evidence>
<evidence type="ECO:0000256" key="8">
    <source>
        <dbReference type="ARBA" id="ARBA00023295"/>
    </source>
</evidence>
<feature type="domain" description="G-protein coupled receptors family 1 profile" evidence="12">
    <location>
        <begin position="1368"/>
        <end position="1630"/>
    </location>
</feature>
<evidence type="ECO:0000256" key="7">
    <source>
        <dbReference type="ARBA" id="ARBA00023136"/>
    </source>
</evidence>
<dbReference type="EMBL" id="CAJNON010000461">
    <property type="protein sequence ID" value="CAF1273971.1"/>
    <property type="molecule type" value="Genomic_DNA"/>
</dbReference>
<dbReference type="InterPro" id="IPR001944">
    <property type="entry name" value="Glycoside_Hdrlase_35"/>
</dbReference>
<dbReference type="InterPro" id="IPR008979">
    <property type="entry name" value="Galactose-bd-like_sf"/>
</dbReference>
<accession>A0A815BTD8</accession>
<dbReference type="Gene3D" id="2.120.10.30">
    <property type="entry name" value="TolB, C-terminal domain"/>
    <property type="match status" value="2"/>
</dbReference>
<dbReference type="SUPFAM" id="SSF101898">
    <property type="entry name" value="NHL repeat"/>
    <property type="match status" value="2"/>
</dbReference>
<feature type="transmembrane region" description="Helical" evidence="11">
    <location>
        <begin position="1360"/>
        <end position="1377"/>
    </location>
</feature>
<keyword evidence="8" id="KW-0326">Glycosidase</keyword>
<dbReference type="GO" id="GO:0004930">
    <property type="term" value="F:G protein-coupled receptor activity"/>
    <property type="evidence" value="ECO:0007669"/>
    <property type="project" value="InterPro"/>
</dbReference>
<name>A0A815BTD8_9BILA</name>
<dbReference type="SUPFAM" id="SSF81321">
    <property type="entry name" value="Family A G protein-coupled receptor-like"/>
    <property type="match status" value="1"/>
</dbReference>
<keyword evidence="7 11" id="KW-0472">Membrane</keyword>
<dbReference type="Gene3D" id="1.20.1070.10">
    <property type="entry name" value="Rhodopsin 7-helix transmembrane proteins"/>
    <property type="match status" value="1"/>
</dbReference>
<evidence type="ECO:0000313" key="14">
    <source>
        <dbReference type="Proteomes" id="UP000663891"/>
    </source>
</evidence>
<dbReference type="GO" id="GO:0004553">
    <property type="term" value="F:hydrolase activity, hydrolyzing O-glycosyl compounds"/>
    <property type="evidence" value="ECO:0007669"/>
    <property type="project" value="InterPro"/>
</dbReference>
<dbReference type="InterPro" id="IPR017853">
    <property type="entry name" value="GH"/>
</dbReference>
<reference evidence="13" key="1">
    <citation type="submission" date="2021-02" db="EMBL/GenBank/DDBJ databases">
        <authorList>
            <person name="Nowell W R."/>
        </authorList>
    </citation>
    <scope>NUCLEOTIDE SEQUENCE</scope>
</reference>
<feature type="transmembrane region" description="Helical" evidence="11">
    <location>
        <begin position="1579"/>
        <end position="1599"/>
    </location>
</feature>
<dbReference type="Pfam" id="PF21467">
    <property type="entry name" value="BetaGal_gal-bd"/>
    <property type="match status" value="1"/>
</dbReference>
<dbReference type="PROSITE" id="PS51125">
    <property type="entry name" value="NHL"/>
    <property type="match status" value="2"/>
</dbReference>
<evidence type="ECO:0000256" key="4">
    <source>
        <dbReference type="ARBA" id="ARBA00022737"/>
    </source>
</evidence>
<keyword evidence="3 11" id="KW-0812">Transmembrane</keyword>
<evidence type="ECO:0000313" key="13">
    <source>
        <dbReference type="EMBL" id="CAF1273971.1"/>
    </source>
</evidence>
<feature type="repeat" description="NHL" evidence="9">
    <location>
        <begin position="606"/>
        <end position="645"/>
    </location>
</feature>
<evidence type="ECO:0000256" key="5">
    <source>
        <dbReference type="ARBA" id="ARBA00022801"/>
    </source>
</evidence>
<evidence type="ECO:0000256" key="1">
    <source>
        <dbReference type="ARBA" id="ARBA00004370"/>
    </source>
</evidence>
<dbReference type="SUPFAM" id="SSF51445">
    <property type="entry name" value="(Trans)glycosidases"/>
    <property type="match status" value="1"/>
</dbReference>
<dbReference type="SUPFAM" id="SSF49785">
    <property type="entry name" value="Galactose-binding domain-like"/>
    <property type="match status" value="1"/>
</dbReference>
<evidence type="ECO:0000256" key="2">
    <source>
        <dbReference type="ARBA" id="ARBA00009809"/>
    </source>
</evidence>
<dbReference type="PROSITE" id="PS50262">
    <property type="entry name" value="G_PROTEIN_RECEP_F1_2"/>
    <property type="match status" value="1"/>
</dbReference>
<organism evidence="13 14">
    <name type="scientific">Adineta steineri</name>
    <dbReference type="NCBI Taxonomy" id="433720"/>
    <lineage>
        <taxon>Eukaryota</taxon>
        <taxon>Metazoa</taxon>
        <taxon>Spiralia</taxon>
        <taxon>Gnathifera</taxon>
        <taxon>Rotifera</taxon>
        <taxon>Eurotatoria</taxon>
        <taxon>Bdelloidea</taxon>
        <taxon>Adinetida</taxon>
        <taxon>Adinetidae</taxon>
        <taxon>Adineta</taxon>
    </lineage>
</organism>
<keyword evidence="4" id="KW-0677">Repeat</keyword>
<dbReference type="Pfam" id="PF00001">
    <property type="entry name" value="7tm_1"/>
    <property type="match status" value="1"/>
</dbReference>
<comment type="caution">
    <text evidence="13">The sequence shown here is derived from an EMBL/GenBank/DDBJ whole genome shotgun (WGS) entry which is preliminary data.</text>
</comment>
<dbReference type="InterPro" id="IPR001258">
    <property type="entry name" value="NHL_repeat"/>
</dbReference>
<dbReference type="OrthoDB" id="10394001at2759"/>
<evidence type="ECO:0000256" key="9">
    <source>
        <dbReference type="PROSITE-ProRule" id="PRU00504"/>
    </source>
</evidence>
<evidence type="ECO:0000256" key="11">
    <source>
        <dbReference type="SAM" id="Phobius"/>
    </source>
</evidence>
<dbReference type="InterPro" id="IPR031330">
    <property type="entry name" value="Gly_Hdrlase_35_cat"/>
</dbReference>
<dbReference type="Gene3D" id="3.20.20.80">
    <property type="entry name" value="Glycosidases"/>
    <property type="match status" value="1"/>
</dbReference>
<dbReference type="InterPro" id="IPR048913">
    <property type="entry name" value="BetaGal_gal-bd"/>
</dbReference>
<dbReference type="PRINTS" id="PR00742">
    <property type="entry name" value="GLHYDRLASE35"/>
</dbReference>
<dbReference type="CDD" id="cd05819">
    <property type="entry name" value="NHL"/>
    <property type="match status" value="2"/>
</dbReference>
<dbReference type="Pfam" id="PF01301">
    <property type="entry name" value="Glyco_hydro_35"/>
    <property type="match status" value="1"/>
</dbReference>
<dbReference type="Proteomes" id="UP000663891">
    <property type="component" value="Unassembled WGS sequence"/>
</dbReference>
<protein>
    <recommendedName>
        <fullName evidence="12">G-protein coupled receptors family 1 profile domain-containing protein</fullName>
    </recommendedName>
</protein>
<dbReference type="InterPro" id="IPR000276">
    <property type="entry name" value="GPCR_Rhodpsn"/>
</dbReference>
<gene>
    <name evidence="13" type="ORF">VCS650_LOCUS29585</name>
</gene>
<comment type="similarity">
    <text evidence="2 10">Belongs to the glycosyl hydrolase 35 family.</text>
</comment>
<proteinExistence type="inferred from homology"/>
<dbReference type="Pfam" id="PF21317">
    <property type="entry name" value="BetaGal_ABD_1"/>
    <property type="match status" value="1"/>
</dbReference>
<feature type="repeat" description="NHL" evidence="9">
    <location>
        <begin position="906"/>
        <end position="942"/>
    </location>
</feature>
<dbReference type="Gene3D" id="2.60.120.260">
    <property type="entry name" value="Galactose-binding domain-like"/>
    <property type="match status" value="2"/>
</dbReference>
<dbReference type="InterPro" id="IPR048912">
    <property type="entry name" value="BetaGal1-like_ABD1"/>
</dbReference>
<dbReference type="Gene3D" id="2.40.10.500">
    <property type="match status" value="2"/>
</dbReference>
<dbReference type="InterPro" id="IPR017452">
    <property type="entry name" value="GPCR_Rhodpsn_7TM"/>
</dbReference>
<keyword evidence="5" id="KW-0378">Hydrolase</keyword>
<evidence type="ECO:0000256" key="10">
    <source>
        <dbReference type="RuleBase" id="RU003679"/>
    </source>
</evidence>
<dbReference type="InterPro" id="IPR011042">
    <property type="entry name" value="6-blade_b-propeller_TolB-like"/>
</dbReference>
<feature type="transmembrane region" description="Helical" evidence="11">
    <location>
        <begin position="1389"/>
        <end position="1413"/>
    </location>
</feature>
<evidence type="ECO:0000259" key="12">
    <source>
        <dbReference type="PROSITE" id="PS50262"/>
    </source>
</evidence>
<keyword evidence="6 11" id="KW-1133">Transmembrane helix</keyword>
<feature type="transmembrane region" description="Helical" evidence="11">
    <location>
        <begin position="1472"/>
        <end position="1490"/>
    </location>
</feature>
<sequence length="1654" mass="186823">MFVLAATGANVVDADVFQNEITIASIRPPINRPMINPIQHAVDKQHSGRFHGNRIQTLINTLAWPDSLSLDKAIIPNTWTALEYTIHHSTRDAYEVLRKHAPTNNPFMVMEFYPGWMDFEGKKHHTLDSQDFAESVKKILSYNGSVNFYMAFGGTNFQFTNGGDWELVYNSITTSYDYDAMITESGDAHKTKFLAVHNAIGKYFPIPPMPTPPSPSPKGLYGTIQFDFYANLLENLHPFNILYNINTPIQFEYLNQSFGYVLYSTQLNNFIDRIEPLFLPWMQDRAVILLDGIIQGIIGWTEKDPITLINLHPLKTNLNPRLDILVENKGRCCGELPTFGCNFKGMKDKPRFGLKQLSNWTITKLPMDDKLVNQSMTFNWKPVTFNMSVISSLFYRSTFKINITKPLHSFLCTDNWGHGFITINGFNIGRFSEKGPQRTMYVPAHILKQALSFNQPRFSTTPTWNSNGITFTNQSIVGRIPRAIFVDTNNTVYVANQEENIIVVWHEESVNPSKIISGNFTQSSSLFVTSNGDIYIDDGIEHGQVQKWIVETNTFATVMNVRSQCDGLFVDIDNTLYCSMSLFSEVVKRSLNDPVMTPNRVAAGTGFEGSASNELNYPGGIFVDVNLDLYVADCGNDRVQLFQPEESNGFTAAGSTSLTPTISLRCPNGIVLDAEKYLFIADIGNDRIVGSDLNGFRCLVGCYGEGSHSNQLSYPFSLSFDRSGNMFVTDSYNNRIQKFLLMKNSFALSFNQPRFSSTPTWNSNATIFAVQSIVGRIPRAIFVDTNNTIYIANQEENIIVVWHEESINPTKIIFGNFTHSSSLFVTLNGDIYIDDGFKNGRVQKWIAENNIFVTIMNVSSQCDGLFIDIHDTLYCSMSSRQQVVKRSLNDSLMTSNRVAAGTGIQGSASNELNRPVGIFVDVNLDLYVTDCLNDRIQLFQPEESNGITVAGSTSLNPTITLRCPTGIALDAERYLFIVDQGNDRIVGSDSDGFRCLVGCDGMGSHSNQLSYPFSLSFDRSGNMFVTDQLNHRIQKFAYLDQLCVNTSSVALSTYQSNLTNNSSTYFPNCIYSSSYYEAIQVKVLRSGLYTFFSKSGMDTYGAIYNEYFNPSNPKENRLSDDDEGCRLHQFKFAITLQINITYILVITTYNYVADLFSIIVSGPDVVGLKNISTQSVIQIPYSSLVQSNYSLQLTTDSQTYSRDCRKLNYYYQAIRMNVIETGYYALSTSSNMSTFGDIYEDDFNSMNPFENLLSQNYRACSYQDFKFIVYLHAGTTYILVVTTSSPNITGKFSILTSGPNNIALDPYTQILTSCFIGQKCQFYKKNIGITLDDILHDEIRPHMTLSGQTILMKINTTSTMIMFVGGLINGILSIITFQSKGLRKVGCGIYLLASSITSLLTISMFTLKFWFVILTAMDLSIHLAVVRGGCVSIEPLLKLCLYLDGWLNACVAIERAILVFKGIHFNKRKSRRIARCIIVILPFFVMGSIIHEPIYRELHEIKTETNTAEIDRWCITHYSPFVQQYNTIILFFHLAVPCIINLCSALFIIFGSARQRSTAQTRRTLRQHIYDQFSQHKQLLISPMVLLILSLPRLIMSMLSECVNPSNHRWLFLFGYFISFTPSMLIFIVFVLPSNLYRRAFKESLTRCRRLFHQ</sequence>
<comment type="subcellular location">
    <subcellularLocation>
        <location evidence="1">Membrane</location>
    </subcellularLocation>
</comment>
<dbReference type="GO" id="GO:0016020">
    <property type="term" value="C:membrane"/>
    <property type="evidence" value="ECO:0007669"/>
    <property type="project" value="UniProtKB-SubCell"/>
</dbReference>
<feature type="transmembrane region" description="Helical" evidence="11">
    <location>
        <begin position="1528"/>
        <end position="1553"/>
    </location>
</feature>
<evidence type="ECO:0000256" key="6">
    <source>
        <dbReference type="ARBA" id="ARBA00022989"/>
    </source>
</evidence>
<dbReference type="GO" id="GO:0005975">
    <property type="term" value="P:carbohydrate metabolic process"/>
    <property type="evidence" value="ECO:0007669"/>
    <property type="project" value="InterPro"/>
</dbReference>